<comment type="caution">
    <text evidence="3">The sequence shown here is derived from an EMBL/GenBank/DDBJ whole genome shotgun (WGS) entry which is preliminary data.</text>
</comment>
<dbReference type="EMBL" id="VDGE01000019">
    <property type="protein sequence ID" value="TNC71943.1"/>
    <property type="molecule type" value="Genomic_DNA"/>
</dbReference>
<evidence type="ECO:0000313" key="3">
    <source>
        <dbReference type="EMBL" id="TNC71943.1"/>
    </source>
</evidence>
<dbReference type="Pfam" id="PF07589">
    <property type="entry name" value="PEP-CTERM"/>
    <property type="match status" value="1"/>
</dbReference>
<evidence type="ECO:0000259" key="2">
    <source>
        <dbReference type="Pfam" id="PF07589"/>
    </source>
</evidence>
<dbReference type="NCBIfam" id="TIGR02595">
    <property type="entry name" value="PEP_CTERM"/>
    <property type="match status" value="1"/>
</dbReference>
<feature type="chain" id="PRO_5023113768" evidence="1">
    <location>
        <begin position="40"/>
        <end position="253"/>
    </location>
</feature>
<feature type="domain" description="Ice-binding protein C-terminal" evidence="2">
    <location>
        <begin position="225"/>
        <end position="249"/>
    </location>
</feature>
<dbReference type="Proteomes" id="UP000305681">
    <property type="component" value="Unassembled WGS sequence"/>
</dbReference>
<dbReference type="NCBIfam" id="NF038120">
    <property type="entry name" value="PEP_CTERM_QFxxD"/>
    <property type="match status" value="1"/>
</dbReference>
<dbReference type="AlphaFoldDB" id="A0A5C4NB64"/>
<dbReference type="InterPro" id="IPR013424">
    <property type="entry name" value="Ice-binding_C"/>
</dbReference>
<keyword evidence="1" id="KW-0732">Signal</keyword>
<evidence type="ECO:0000256" key="1">
    <source>
        <dbReference type="SAM" id="SignalP"/>
    </source>
</evidence>
<accession>A0A5C4NB64</accession>
<dbReference type="RefSeq" id="WP_139092734.1">
    <property type="nucleotide sequence ID" value="NZ_VDGE01000019.1"/>
</dbReference>
<reference evidence="3 4" key="1">
    <citation type="submission" date="2019-06" db="EMBL/GenBank/DDBJ databases">
        <title>Genome sequence of Janthinobacterium lividum UCD_MED1.</title>
        <authorList>
            <person name="De Leon M.E."/>
            <person name="Jospin G."/>
        </authorList>
    </citation>
    <scope>NUCLEOTIDE SEQUENCE [LARGE SCALE GENOMIC DNA]</scope>
    <source>
        <strain evidence="3 4">UCD_MED1</strain>
    </source>
</reference>
<evidence type="ECO:0000313" key="4">
    <source>
        <dbReference type="Proteomes" id="UP000305681"/>
    </source>
</evidence>
<sequence length="253" mass="26144">MTRIVHSKATAAASPFSAKQWTGAAILALSAAWAPAAIADVINFDNVDSQFVGHGDSLELSKFLLTGASNAAGASYGDLVGAVFDGTDPAACGMACPTNNTSNYYASLNDGIVYLDPLNPGGSVSLQGFDASFIGYAQGVTYPAVAGLLRVQGFYANGSSIYETYQLGGPIGGNFQFQRYNTSASFGSQQFASLAFFGFTCNTAGSCNAFTSNKGQFALDNIVASVPEPSTYAMMLLGLAGVGFAARRRSKQA</sequence>
<organism evidence="3 4">
    <name type="scientific">Janthinobacterium lividum</name>
    <dbReference type="NCBI Taxonomy" id="29581"/>
    <lineage>
        <taxon>Bacteria</taxon>
        <taxon>Pseudomonadati</taxon>
        <taxon>Pseudomonadota</taxon>
        <taxon>Betaproteobacteria</taxon>
        <taxon>Burkholderiales</taxon>
        <taxon>Oxalobacteraceae</taxon>
        <taxon>Janthinobacterium</taxon>
    </lineage>
</organism>
<gene>
    <name evidence="3" type="ORF">FHI69_27605</name>
</gene>
<name>A0A5C4NB64_9BURK</name>
<dbReference type="NCBIfam" id="NF035944">
    <property type="entry name" value="PEPxxWA-CTERM"/>
    <property type="match status" value="1"/>
</dbReference>
<feature type="signal peptide" evidence="1">
    <location>
        <begin position="1"/>
        <end position="39"/>
    </location>
</feature>
<protein>
    <submittedName>
        <fullName evidence="3">PEP-CTERM sorting domain-containing protein</fullName>
    </submittedName>
</protein>
<proteinExistence type="predicted"/>